<proteinExistence type="predicted"/>
<accession>Q0ULL6</accession>
<evidence type="ECO:0000256" key="1">
    <source>
        <dbReference type="SAM" id="MobiDB-lite"/>
    </source>
</evidence>
<reference evidence="3" key="1">
    <citation type="journal article" date="2007" name="Plant Cell">
        <title>Dothideomycete-plant interactions illuminated by genome sequencing and EST analysis of the wheat pathogen Stagonospora nodorum.</title>
        <authorList>
            <person name="Hane J.K."/>
            <person name="Lowe R.G."/>
            <person name="Solomon P.S."/>
            <person name="Tan K.C."/>
            <person name="Schoch C.L."/>
            <person name="Spatafora J.W."/>
            <person name="Crous P.W."/>
            <person name="Kodira C."/>
            <person name="Birren B.W."/>
            <person name="Galagan J.E."/>
            <person name="Torriani S.F."/>
            <person name="McDonald B.A."/>
            <person name="Oliver R.P."/>
        </authorList>
    </citation>
    <scope>NUCLEOTIDE SEQUENCE [LARGE SCALE GENOMIC DNA]</scope>
    <source>
        <strain evidence="3">SN15 / ATCC MYA-4574 / FGSC 10173</strain>
    </source>
</reference>
<sequence length="92" mass="9853">MAHGGVTDDGEGPFTPARRKRHPPLCWSKPSRTPAESERRPAGRVWLRYVPSASANSVPARSSPEACSRAIPTSSLIPIQILPKLGQTLSPG</sequence>
<dbReference type="HOGENOM" id="CLU_2414030_0_0_1"/>
<dbReference type="InParanoid" id="Q0ULL6"/>
<organism evidence="2 3">
    <name type="scientific">Phaeosphaeria nodorum (strain SN15 / ATCC MYA-4574 / FGSC 10173)</name>
    <name type="common">Glume blotch fungus</name>
    <name type="synonym">Parastagonospora nodorum</name>
    <dbReference type="NCBI Taxonomy" id="321614"/>
    <lineage>
        <taxon>Eukaryota</taxon>
        <taxon>Fungi</taxon>
        <taxon>Dikarya</taxon>
        <taxon>Ascomycota</taxon>
        <taxon>Pezizomycotina</taxon>
        <taxon>Dothideomycetes</taxon>
        <taxon>Pleosporomycetidae</taxon>
        <taxon>Pleosporales</taxon>
        <taxon>Pleosporineae</taxon>
        <taxon>Phaeosphaeriaceae</taxon>
        <taxon>Parastagonospora</taxon>
    </lineage>
</organism>
<dbReference type="KEGG" id="pno:SNOG_07348"/>
<gene>
    <name evidence="2" type="ORF">SNOG_07348</name>
</gene>
<dbReference type="AlphaFoldDB" id="Q0ULL6"/>
<dbReference type="GeneID" id="5974579"/>
<dbReference type="RefSeq" id="XP_001797686.1">
    <property type="nucleotide sequence ID" value="XM_001797634.1"/>
</dbReference>
<protein>
    <submittedName>
        <fullName evidence="2">Uncharacterized protein</fullName>
    </submittedName>
</protein>
<dbReference type="Proteomes" id="UP000001055">
    <property type="component" value="Unassembled WGS sequence"/>
</dbReference>
<evidence type="ECO:0000313" key="3">
    <source>
        <dbReference type="Proteomes" id="UP000001055"/>
    </source>
</evidence>
<dbReference type="EMBL" id="CH445335">
    <property type="protein sequence ID" value="EAT84814.1"/>
    <property type="molecule type" value="Genomic_DNA"/>
</dbReference>
<evidence type="ECO:0000313" key="2">
    <source>
        <dbReference type="EMBL" id="EAT84814.1"/>
    </source>
</evidence>
<feature type="region of interest" description="Disordered" evidence="1">
    <location>
        <begin position="1"/>
        <end position="42"/>
    </location>
</feature>
<name>Q0ULL6_PHANO</name>